<protein>
    <submittedName>
        <fullName evidence="1">Uncharacterized protein</fullName>
    </submittedName>
</protein>
<gene>
    <name evidence="1" type="ORF">ACFSNB_16730</name>
</gene>
<dbReference type="EMBL" id="JBHUIY010000048">
    <property type="protein sequence ID" value="MFD2235450.1"/>
    <property type="molecule type" value="Genomic_DNA"/>
</dbReference>
<keyword evidence="2" id="KW-1185">Reference proteome</keyword>
<name>A0ABW5CH71_9PROT</name>
<dbReference type="Proteomes" id="UP001597296">
    <property type="component" value="Unassembled WGS sequence"/>
</dbReference>
<accession>A0ABW5CH71</accession>
<evidence type="ECO:0000313" key="2">
    <source>
        <dbReference type="Proteomes" id="UP001597296"/>
    </source>
</evidence>
<dbReference type="RefSeq" id="WP_377318647.1">
    <property type="nucleotide sequence ID" value="NZ_JBHUIY010000048.1"/>
</dbReference>
<reference evidence="2" key="1">
    <citation type="journal article" date="2019" name="Int. J. Syst. Evol. Microbiol.">
        <title>The Global Catalogue of Microorganisms (GCM) 10K type strain sequencing project: providing services to taxonomists for standard genome sequencing and annotation.</title>
        <authorList>
            <consortium name="The Broad Institute Genomics Platform"/>
            <consortium name="The Broad Institute Genome Sequencing Center for Infectious Disease"/>
            <person name="Wu L."/>
            <person name="Ma J."/>
        </authorList>
    </citation>
    <scope>NUCLEOTIDE SEQUENCE [LARGE SCALE GENOMIC DNA]</scope>
    <source>
        <strain evidence="2">KCTC 15012</strain>
    </source>
</reference>
<evidence type="ECO:0000313" key="1">
    <source>
        <dbReference type="EMBL" id="MFD2235450.1"/>
    </source>
</evidence>
<comment type="caution">
    <text evidence="1">The sequence shown here is derived from an EMBL/GenBank/DDBJ whole genome shotgun (WGS) entry which is preliminary data.</text>
</comment>
<sequence>MPFIEWRPTPRQNVEVLNDTADLYRFGDYTDLATFLYECVVQTITRDLPREIDYLAAYDEARRRIQDMIDMPENMLGNLIAVVRQNHGKLAGKRRKSDVEALSDAEVEAVEQIISDAFALREDEDLGLN</sequence>
<proteinExistence type="predicted"/>
<organism evidence="1 2">
    <name type="scientific">Phaeospirillum tilakii</name>
    <dbReference type="NCBI Taxonomy" id="741673"/>
    <lineage>
        <taxon>Bacteria</taxon>
        <taxon>Pseudomonadati</taxon>
        <taxon>Pseudomonadota</taxon>
        <taxon>Alphaproteobacteria</taxon>
        <taxon>Rhodospirillales</taxon>
        <taxon>Rhodospirillaceae</taxon>
        <taxon>Phaeospirillum</taxon>
    </lineage>
</organism>